<proteinExistence type="predicted"/>
<dbReference type="Proteomes" id="UP000245934">
    <property type="component" value="Unassembled WGS sequence"/>
</dbReference>
<dbReference type="AlphaFoldDB" id="A0A2V2N8C4"/>
<accession>A0A2V2N8C4</accession>
<dbReference type="OrthoDB" id="119205at2157"/>
<evidence type="ECO:0000313" key="2">
    <source>
        <dbReference type="Proteomes" id="UP000245934"/>
    </source>
</evidence>
<gene>
    <name evidence="1" type="ORF">DLD82_06745</name>
</gene>
<evidence type="ECO:0000313" key="1">
    <source>
        <dbReference type="EMBL" id="PWR74920.1"/>
    </source>
</evidence>
<organism evidence="1 2">
    <name type="scientific">Methanospirillum stamsii</name>
    <dbReference type="NCBI Taxonomy" id="1277351"/>
    <lineage>
        <taxon>Archaea</taxon>
        <taxon>Methanobacteriati</taxon>
        <taxon>Methanobacteriota</taxon>
        <taxon>Stenosarchaea group</taxon>
        <taxon>Methanomicrobia</taxon>
        <taxon>Methanomicrobiales</taxon>
        <taxon>Methanospirillaceae</taxon>
        <taxon>Methanospirillum</taxon>
    </lineage>
</organism>
<dbReference type="EMBL" id="QGMZ01000014">
    <property type="protein sequence ID" value="PWR74920.1"/>
    <property type="molecule type" value="Genomic_DNA"/>
</dbReference>
<keyword evidence="2" id="KW-1185">Reference proteome</keyword>
<sequence length="195" mass="21675">MNRKHLTGLIILILLFSLTGICFAADSPEYLAYLKGGESTIVNDTEDMMIITINNPDPLVNITKEDNTTQVPVGFMVYTYLPINAVAIFNGPETKSASIVKIENQSISNNNEILTLQVKPLDYYDGELLSSFAQDTFNLHQLDEKTFNETGLYLEMIKSVPDNAVSSGKPYDLCIHNCKVANDYYNCVSQCELVG</sequence>
<comment type="caution">
    <text evidence="1">The sequence shown here is derived from an EMBL/GenBank/DDBJ whole genome shotgun (WGS) entry which is preliminary data.</text>
</comment>
<dbReference type="GeneID" id="97611208"/>
<dbReference type="RefSeq" id="WP_109940352.1">
    <property type="nucleotide sequence ID" value="NZ_CP176366.1"/>
</dbReference>
<protein>
    <submittedName>
        <fullName evidence="1">Uncharacterized protein</fullName>
    </submittedName>
</protein>
<name>A0A2V2N8C4_9EURY</name>
<reference evidence="1 2" key="1">
    <citation type="submission" date="2018-05" db="EMBL/GenBank/DDBJ databases">
        <title>Draft genome of Methanospirillum stamsii Pt1.</title>
        <authorList>
            <person name="Dueholm M.S."/>
            <person name="Nielsen P.H."/>
            <person name="Bakmann L.F."/>
            <person name="Otzen D.E."/>
        </authorList>
    </citation>
    <scope>NUCLEOTIDE SEQUENCE [LARGE SCALE GENOMIC DNA]</scope>
    <source>
        <strain evidence="1 2">Pt1</strain>
    </source>
</reference>